<gene>
    <name evidence="1" type="ORF">AVEN_314_1</name>
</gene>
<dbReference type="EMBL" id="BGPR01002255">
    <property type="protein sequence ID" value="GBM70495.1"/>
    <property type="molecule type" value="Genomic_DNA"/>
</dbReference>
<sequence>KSVSSGLVLSGRLWGWMVPDSKPSRTAVYEDPVQSGFESQNSYHLFGVEVWRWRYRPRCRPRHVTAVQQHPEIALALFQNGACLYN</sequence>
<feature type="non-terminal residue" evidence="1">
    <location>
        <position position="1"/>
    </location>
</feature>
<organism evidence="1 2">
    <name type="scientific">Araneus ventricosus</name>
    <name type="common">Orbweaver spider</name>
    <name type="synonym">Epeira ventricosa</name>
    <dbReference type="NCBI Taxonomy" id="182803"/>
    <lineage>
        <taxon>Eukaryota</taxon>
        <taxon>Metazoa</taxon>
        <taxon>Ecdysozoa</taxon>
        <taxon>Arthropoda</taxon>
        <taxon>Chelicerata</taxon>
        <taxon>Arachnida</taxon>
        <taxon>Araneae</taxon>
        <taxon>Araneomorphae</taxon>
        <taxon>Entelegynae</taxon>
        <taxon>Araneoidea</taxon>
        <taxon>Araneidae</taxon>
        <taxon>Araneus</taxon>
    </lineage>
</organism>
<proteinExistence type="predicted"/>
<evidence type="ECO:0000313" key="1">
    <source>
        <dbReference type="EMBL" id="GBM70495.1"/>
    </source>
</evidence>
<name>A0A4Y2HZ34_ARAVE</name>
<accession>A0A4Y2HZ34</accession>
<reference evidence="1 2" key="1">
    <citation type="journal article" date="2019" name="Sci. Rep.">
        <title>Orb-weaving spider Araneus ventricosus genome elucidates the spidroin gene catalogue.</title>
        <authorList>
            <person name="Kono N."/>
            <person name="Nakamura H."/>
            <person name="Ohtoshi R."/>
            <person name="Moran D.A.P."/>
            <person name="Shinohara A."/>
            <person name="Yoshida Y."/>
            <person name="Fujiwara M."/>
            <person name="Mori M."/>
            <person name="Tomita M."/>
            <person name="Arakawa K."/>
        </authorList>
    </citation>
    <scope>NUCLEOTIDE SEQUENCE [LARGE SCALE GENOMIC DNA]</scope>
</reference>
<evidence type="ECO:0000313" key="2">
    <source>
        <dbReference type="Proteomes" id="UP000499080"/>
    </source>
</evidence>
<keyword evidence="2" id="KW-1185">Reference proteome</keyword>
<comment type="caution">
    <text evidence="1">The sequence shown here is derived from an EMBL/GenBank/DDBJ whole genome shotgun (WGS) entry which is preliminary data.</text>
</comment>
<dbReference type="Proteomes" id="UP000499080">
    <property type="component" value="Unassembled WGS sequence"/>
</dbReference>
<protein>
    <submittedName>
        <fullName evidence="1">Uncharacterized protein</fullName>
    </submittedName>
</protein>
<dbReference type="AlphaFoldDB" id="A0A4Y2HZ34"/>